<feature type="transmembrane region" description="Helical" evidence="7">
    <location>
        <begin position="756"/>
        <end position="778"/>
    </location>
</feature>
<organism evidence="9 10">
    <name type="scientific">Candidatus Gemmiger excrementigallinarum</name>
    <dbReference type="NCBI Taxonomy" id="2838609"/>
    <lineage>
        <taxon>Bacteria</taxon>
        <taxon>Bacillati</taxon>
        <taxon>Bacillota</taxon>
        <taxon>Clostridia</taxon>
        <taxon>Eubacteriales</taxon>
        <taxon>Gemmiger</taxon>
    </lineage>
</organism>
<evidence type="ECO:0000313" key="10">
    <source>
        <dbReference type="Proteomes" id="UP000824048"/>
    </source>
</evidence>
<feature type="domain" description="ABC3 transporter permease C-terminal" evidence="8">
    <location>
        <begin position="213"/>
        <end position="331"/>
    </location>
</feature>
<comment type="subcellular location">
    <subcellularLocation>
        <location evidence="1">Cell membrane</location>
        <topology evidence="1">Multi-pass membrane protein</topology>
    </subcellularLocation>
</comment>
<name>A0A9D2ERS3_9FIRM</name>
<dbReference type="GO" id="GO:0022857">
    <property type="term" value="F:transmembrane transporter activity"/>
    <property type="evidence" value="ECO:0007669"/>
    <property type="project" value="TreeGrafter"/>
</dbReference>
<evidence type="ECO:0000256" key="4">
    <source>
        <dbReference type="ARBA" id="ARBA00022989"/>
    </source>
</evidence>
<evidence type="ECO:0000259" key="8">
    <source>
        <dbReference type="Pfam" id="PF02687"/>
    </source>
</evidence>
<evidence type="ECO:0000256" key="1">
    <source>
        <dbReference type="ARBA" id="ARBA00004651"/>
    </source>
</evidence>
<feature type="domain" description="ABC3 transporter permease C-terminal" evidence="8">
    <location>
        <begin position="669"/>
        <end position="783"/>
    </location>
</feature>
<reference evidence="9" key="1">
    <citation type="journal article" date="2021" name="PeerJ">
        <title>Extensive microbial diversity within the chicken gut microbiome revealed by metagenomics and culture.</title>
        <authorList>
            <person name="Gilroy R."/>
            <person name="Ravi A."/>
            <person name="Getino M."/>
            <person name="Pursley I."/>
            <person name="Horton D.L."/>
            <person name="Alikhan N.F."/>
            <person name="Baker D."/>
            <person name="Gharbi K."/>
            <person name="Hall N."/>
            <person name="Watson M."/>
            <person name="Adriaenssens E.M."/>
            <person name="Foster-Nyarko E."/>
            <person name="Jarju S."/>
            <person name="Secka A."/>
            <person name="Antonio M."/>
            <person name="Oren A."/>
            <person name="Chaudhuri R.R."/>
            <person name="La Ragione R."/>
            <person name="Hildebrand F."/>
            <person name="Pallen M.J."/>
        </authorList>
    </citation>
    <scope>NUCLEOTIDE SEQUENCE</scope>
    <source>
        <strain evidence="9">ChiSxjej1B13-11774</strain>
    </source>
</reference>
<keyword evidence="3 7" id="KW-0812">Transmembrane</keyword>
<dbReference type="Pfam" id="PF02687">
    <property type="entry name" value="FtsX"/>
    <property type="match status" value="2"/>
</dbReference>
<feature type="transmembrane region" description="Helical" evidence="7">
    <location>
        <begin position="372"/>
        <end position="391"/>
    </location>
</feature>
<dbReference type="InterPro" id="IPR050250">
    <property type="entry name" value="Macrolide_Exporter_MacB"/>
</dbReference>
<feature type="transmembrane region" description="Helical" evidence="7">
    <location>
        <begin position="669"/>
        <end position="691"/>
    </location>
</feature>
<keyword evidence="2" id="KW-1003">Cell membrane</keyword>
<feature type="transmembrane region" description="Helical" evidence="7">
    <location>
        <begin position="299"/>
        <end position="320"/>
    </location>
</feature>
<gene>
    <name evidence="9" type="ORF">H9811_06445</name>
</gene>
<feature type="transmembrane region" description="Helical" evidence="7">
    <location>
        <begin position="264"/>
        <end position="287"/>
    </location>
</feature>
<comment type="caution">
    <text evidence="9">The sequence shown here is derived from an EMBL/GenBank/DDBJ whole genome shotgun (WGS) entry which is preliminary data.</text>
</comment>
<evidence type="ECO:0000256" key="3">
    <source>
        <dbReference type="ARBA" id="ARBA00022692"/>
    </source>
</evidence>
<sequence>QTGYNAQASMRGLTEEQADLIAGHPDVAELGRSIVLGLAENQQLTGQSVEIRWANDAYARHSYAAPTTGQMPQAADEIALDTSILDRLGIPHELGQTVTLEWRKDLSGEEVTTSTFTLCGFWEGNQSSYSSMAWVSRAYAAEMTGGVISTEESQVLGLYMVQVNLASDQNIEATMDRILADTGLTGLEYNVNLAYSPEMGAMAAQESMPMYLGMVLVFIAGYLIIYNIFQISVTADVQFYGKLKTLGMTTKQLKKLIYGQANRLCIIGIPIGLILGWLLGSVLVPVLMGTIDGEAVVSASPIIFIGSAVFAWVTVLISCLRPARLAGKVSPIEALRMSDADSSSKKKTKRRRGNASLASMAWANLWRNKKRTITVICSLTLGLVLLSSFYAKNAAFDMDKYLADLILADFELSDTTSEDYINNYDPHGTTLTDSLVAQAEGQEGVEASGHLFSAQIDWQMDEGTLQNVAAFYTEDKLADWETYDAAGAQQLRDVLETGDGSAILYGLDGIPLDAITQEQYVLEGSFDSAEFASGNYVLAVGPSLELGTDYPVLPTPSAGSTVELNGRTYTVMAVVYPLNPVTQLTVQQGAGDKFNLSFIIPSEVFREQWPDHTLRKLFLNVDDAHIDTVQAFLDDYMETTDLGLPVASRQTMAQQYEAQTRSSAVMGNAVSVVIALVGVLNFINSMVTAIVSRKREFAVIQSVGMTKKQLNRMLVNEGLFYAVLTLAASYLISSLAVGVVVRAMVEGGFTTFRFTLLPLVACTPILLIFAVLIPHLCFRNLEKHSIVERLRME</sequence>
<accession>A0A9D2ERS3</accession>
<evidence type="ECO:0000256" key="2">
    <source>
        <dbReference type="ARBA" id="ARBA00022475"/>
    </source>
</evidence>
<comment type="similarity">
    <text evidence="6">Belongs to the ABC-4 integral membrane protein family.</text>
</comment>
<dbReference type="PANTHER" id="PTHR30572">
    <property type="entry name" value="MEMBRANE COMPONENT OF TRANSPORTER-RELATED"/>
    <property type="match status" value="1"/>
</dbReference>
<feature type="non-terminal residue" evidence="9">
    <location>
        <position position="1"/>
    </location>
</feature>
<keyword evidence="5 7" id="KW-0472">Membrane</keyword>
<evidence type="ECO:0000313" key="9">
    <source>
        <dbReference type="EMBL" id="HIZ42182.1"/>
    </source>
</evidence>
<dbReference type="PANTHER" id="PTHR30572:SF4">
    <property type="entry name" value="ABC TRANSPORTER PERMEASE YTRF"/>
    <property type="match status" value="1"/>
</dbReference>
<feature type="transmembrane region" description="Helical" evidence="7">
    <location>
        <begin position="208"/>
        <end position="229"/>
    </location>
</feature>
<dbReference type="Proteomes" id="UP000824048">
    <property type="component" value="Unassembled WGS sequence"/>
</dbReference>
<dbReference type="EMBL" id="DXBP01000041">
    <property type="protein sequence ID" value="HIZ42182.1"/>
    <property type="molecule type" value="Genomic_DNA"/>
</dbReference>
<protein>
    <submittedName>
        <fullName evidence="9">ABC transporter permease</fullName>
    </submittedName>
</protein>
<evidence type="ECO:0000256" key="6">
    <source>
        <dbReference type="ARBA" id="ARBA00038076"/>
    </source>
</evidence>
<keyword evidence="4 7" id="KW-1133">Transmembrane helix</keyword>
<dbReference type="InterPro" id="IPR003838">
    <property type="entry name" value="ABC3_permease_C"/>
</dbReference>
<evidence type="ECO:0000256" key="7">
    <source>
        <dbReference type="SAM" id="Phobius"/>
    </source>
</evidence>
<proteinExistence type="inferred from homology"/>
<evidence type="ECO:0000256" key="5">
    <source>
        <dbReference type="ARBA" id="ARBA00023136"/>
    </source>
</evidence>
<feature type="transmembrane region" description="Helical" evidence="7">
    <location>
        <begin position="718"/>
        <end position="744"/>
    </location>
</feature>
<dbReference type="GO" id="GO:0005886">
    <property type="term" value="C:plasma membrane"/>
    <property type="evidence" value="ECO:0007669"/>
    <property type="project" value="UniProtKB-SubCell"/>
</dbReference>
<reference evidence="9" key="2">
    <citation type="submission" date="2021-04" db="EMBL/GenBank/DDBJ databases">
        <authorList>
            <person name="Gilroy R."/>
        </authorList>
    </citation>
    <scope>NUCLEOTIDE SEQUENCE</scope>
    <source>
        <strain evidence="9">ChiSxjej1B13-11774</strain>
    </source>
</reference>
<dbReference type="AlphaFoldDB" id="A0A9D2ERS3"/>